<keyword evidence="3" id="KW-1185">Reference proteome</keyword>
<dbReference type="EMBL" id="CM026423">
    <property type="protein sequence ID" value="KAG0582167.1"/>
    <property type="molecule type" value="Genomic_DNA"/>
</dbReference>
<comment type="caution">
    <text evidence="2">The sequence shown here is derived from an EMBL/GenBank/DDBJ whole genome shotgun (WGS) entry which is preliminary data.</text>
</comment>
<evidence type="ECO:0000313" key="2">
    <source>
        <dbReference type="EMBL" id="KAG0582167.1"/>
    </source>
</evidence>
<gene>
    <name evidence="2" type="ORF">KC19_3G039000</name>
</gene>
<proteinExistence type="predicted"/>
<reference evidence="2" key="1">
    <citation type="submission" date="2020-06" db="EMBL/GenBank/DDBJ databases">
        <title>WGS assembly of Ceratodon purpureus strain R40.</title>
        <authorList>
            <person name="Carey S.B."/>
            <person name="Jenkins J."/>
            <person name="Shu S."/>
            <person name="Lovell J.T."/>
            <person name="Sreedasyam A."/>
            <person name="Maumus F."/>
            <person name="Tiley G.P."/>
            <person name="Fernandez-Pozo N."/>
            <person name="Barry K."/>
            <person name="Chen C."/>
            <person name="Wang M."/>
            <person name="Lipzen A."/>
            <person name="Daum C."/>
            <person name="Saski C.A."/>
            <person name="Payton A.C."/>
            <person name="Mcbreen J.C."/>
            <person name="Conrad R.E."/>
            <person name="Kollar L.M."/>
            <person name="Olsson S."/>
            <person name="Huttunen S."/>
            <person name="Landis J.B."/>
            <person name="Wickett N.J."/>
            <person name="Johnson M.G."/>
            <person name="Rensing S.A."/>
            <person name="Grimwood J."/>
            <person name="Schmutz J."/>
            <person name="Mcdaniel S.F."/>
        </authorList>
    </citation>
    <scope>NUCLEOTIDE SEQUENCE</scope>
    <source>
        <strain evidence="2">R40</strain>
    </source>
</reference>
<sequence length="85" mass="9624">PATIEAPAGIPTTLKSPPPSRKVQRSSDPLVRRFKMRVQELPPQPSKKPKQGRRSYPTVPLLKQITFPHKTKKKLNASVHLCMYL</sequence>
<accession>A0A8T0IH71</accession>
<name>A0A8T0IH71_CERPU</name>
<evidence type="ECO:0000256" key="1">
    <source>
        <dbReference type="SAM" id="MobiDB-lite"/>
    </source>
</evidence>
<feature type="non-terminal residue" evidence="2">
    <location>
        <position position="1"/>
    </location>
</feature>
<dbReference type="Proteomes" id="UP000822688">
    <property type="component" value="Chromosome 3"/>
</dbReference>
<evidence type="ECO:0000313" key="3">
    <source>
        <dbReference type="Proteomes" id="UP000822688"/>
    </source>
</evidence>
<protein>
    <submittedName>
        <fullName evidence="2">Uncharacterized protein</fullName>
    </submittedName>
</protein>
<organism evidence="2 3">
    <name type="scientific">Ceratodon purpureus</name>
    <name type="common">Fire moss</name>
    <name type="synonym">Dicranum purpureum</name>
    <dbReference type="NCBI Taxonomy" id="3225"/>
    <lineage>
        <taxon>Eukaryota</taxon>
        <taxon>Viridiplantae</taxon>
        <taxon>Streptophyta</taxon>
        <taxon>Embryophyta</taxon>
        <taxon>Bryophyta</taxon>
        <taxon>Bryophytina</taxon>
        <taxon>Bryopsida</taxon>
        <taxon>Dicranidae</taxon>
        <taxon>Pseudoditrichales</taxon>
        <taxon>Ditrichaceae</taxon>
        <taxon>Ceratodon</taxon>
    </lineage>
</organism>
<feature type="region of interest" description="Disordered" evidence="1">
    <location>
        <begin position="1"/>
        <end position="60"/>
    </location>
</feature>
<dbReference type="AlphaFoldDB" id="A0A8T0IH71"/>